<dbReference type="Pfam" id="PF03009">
    <property type="entry name" value="GDPD"/>
    <property type="match status" value="2"/>
</dbReference>
<feature type="domain" description="GP-PDE" evidence="1">
    <location>
        <begin position="10"/>
        <end position="274"/>
    </location>
</feature>
<dbReference type="Gene3D" id="3.20.20.190">
    <property type="entry name" value="Phosphatidylinositol (PI) phosphodiesterase"/>
    <property type="match status" value="1"/>
</dbReference>
<accession>A0A5J5KXI5</accession>
<evidence type="ECO:0000259" key="1">
    <source>
        <dbReference type="PROSITE" id="PS51704"/>
    </source>
</evidence>
<reference evidence="2 3" key="1">
    <citation type="submission" date="2019-05" db="EMBL/GenBank/DDBJ databases">
        <title>Kocuria coralli sp. nov., a novel actinobacterium isolated from coral reef seawater.</title>
        <authorList>
            <person name="Li J."/>
        </authorList>
    </citation>
    <scope>NUCLEOTIDE SEQUENCE [LARGE SCALE GENOMIC DNA]</scope>
    <source>
        <strain evidence="2 3">SCSIO 13007</strain>
    </source>
</reference>
<gene>
    <name evidence="2" type="ORF">FCK90_08210</name>
</gene>
<proteinExistence type="predicted"/>
<comment type="caution">
    <text evidence="2">The sequence shown here is derived from an EMBL/GenBank/DDBJ whole genome shotgun (WGS) entry which is preliminary data.</text>
</comment>
<organism evidence="2 3">
    <name type="scientific">Kocuria coralli</name>
    <dbReference type="NCBI Taxonomy" id="1461025"/>
    <lineage>
        <taxon>Bacteria</taxon>
        <taxon>Bacillati</taxon>
        <taxon>Actinomycetota</taxon>
        <taxon>Actinomycetes</taxon>
        <taxon>Micrococcales</taxon>
        <taxon>Micrococcaceae</taxon>
        <taxon>Kocuria</taxon>
    </lineage>
</organism>
<dbReference type="AlphaFoldDB" id="A0A5J5KXI5"/>
<dbReference type="InterPro" id="IPR030395">
    <property type="entry name" value="GP_PDE_dom"/>
</dbReference>
<name>A0A5J5KXI5_9MICC</name>
<protein>
    <submittedName>
        <fullName evidence="2">Esterase</fullName>
    </submittedName>
</protein>
<dbReference type="PANTHER" id="PTHR43805">
    <property type="entry name" value="GLYCEROPHOSPHORYL DIESTER PHOSPHODIESTERASE"/>
    <property type="match status" value="1"/>
</dbReference>
<evidence type="ECO:0000313" key="2">
    <source>
        <dbReference type="EMBL" id="KAA9394222.1"/>
    </source>
</evidence>
<dbReference type="SUPFAM" id="SSF51695">
    <property type="entry name" value="PLC-like phosphodiesterases"/>
    <property type="match status" value="1"/>
</dbReference>
<dbReference type="PANTHER" id="PTHR43805:SF1">
    <property type="entry name" value="GP-PDE DOMAIN-CONTAINING PROTEIN"/>
    <property type="match status" value="1"/>
</dbReference>
<evidence type="ECO:0000313" key="3">
    <source>
        <dbReference type="Proteomes" id="UP000325957"/>
    </source>
</evidence>
<dbReference type="InterPro" id="IPR017946">
    <property type="entry name" value="PLC-like_Pdiesterase_TIM-brl"/>
</dbReference>
<dbReference type="RefSeq" id="WP_158033824.1">
    <property type="nucleotide sequence ID" value="NZ_ML708617.1"/>
</dbReference>
<keyword evidence="3" id="KW-1185">Reference proteome</keyword>
<sequence length="284" mass="31252">MTERSDDISPKVLAHRGFSLDGAENTLPAFKAARELGCTWIETDVHTTRDGVVVAFHDPTLERVTQGAGQINDVTYEELTHLAVAGSSRIPTLREVLEELPDVYVNIDVKDEASVRTLPRLLAETGAAGRVRIASFSESRRVQALAAMRELGLEPMSSSAGALGTTVAVLVFRLLPAAWPVAWRLLRNRVPEFDTIQMPLYLKWTLPAVTRLPLVGGRLGQVVIPSRRAIRAAHRYGFEAHVWTVDHPEEMRMLLDREVDALITDRADIALAVVAGTWPEAPGL</sequence>
<dbReference type="OrthoDB" id="5241788at2"/>
<dbReference type="GO" id="GO:0006629">
    <property type="term" value="P:lipid metabolic process"/>
    <property type="evidence" value="ECO:0007669"/>
    <property type="project" value="InterPro"/>
</dbReference>
<dbReference type="Proteomes" id="UP000325957">
    <property type="component" value="Unassembled WGS sequence"/>
</dbReference>
<dbReference type="GO" id="GO:0008081">
    <property type="term" value="F:phosphoric diester hydrolase activity"/>
    <property type="evidence" value="ECO:0007669"/>
    <property type="project" value="InterPro"/>
</dbReference>
<dbReference type="EMBL" id="SZWF01000008">
    <property type="protein sequence ID" value="KAA9394222.1"/>
    <property type="molecule type" value="Genomic_DNA"/>
</dbReference>
<dbReference type="PROSITE" id="PS51704">
    <property type="entry name" value="GP_PDE"/>
    <property type="match status" value="1"/>
</dbReference>